<feature type="chain" id="PRO_5011675793" description="Outer membrane protein beta-barrel domain-containing protein" evidence="1">
    <location>
        <begin position="25"/>
        <end position="252"/>
    </location>
</feature>
<evidence type="ECO:0000313" key="3">
    <source>
        <dbReference type="Proteomes" id="UP000199513"/>
    </source>
</evidence>
<proteinExistence type="predicted"/>
<accession>A0A1I2GI13</accession>
<keyword evidence="1" id="KW-0732">Signal</keyword>
<evidence type="ECO:0008006" key="4">
    <source>
        <dbReference type="Google" id="ProtNLM"/>
    </source>
</evidence>
<feature type="signal peptide" evidence="1">
    <location>
        <begin position="1"/>
        <end position="24"/>
    </location>
</feature>
<evidence type="ECO:0000313" key="2">
    <source>
        <dbReference type="EMBL" id="SFF17112.1"/>
    </source>
</evidence>
<dbReference type="EMBL" id="FONY01000018">
    <property type="protein sequence ID" value="SFF17112.1"/>
    <property type="molecule type" value="Genomic_DNA"/>
</dbReference>
<protein>
    <recommendedName>
        <fullName evidence="4">Outer membrane protein beta-barrel domain-containing protein</fullName>
    </recommendedName>
</protein>
<reference evidence="2 3" key="1">
    <citation type="submission" date="2016-10" db="EMBL/GenBank/DDBJ databases">
        <authorList>
            <person name="de Groot N.N."/>
        </authorList>
    </citation>
    <scope>NUCLEOTIDE SEQUENCE [LARGE SCALE GENOMIC DNA]</scope>
    <source>
        <strain>GEY</strain>
        <strain evidence="3">DSM 9560</strain>
    </source>
</reference>
<dbReference type="OrthoDB" id="1098580at2"/>
<name>A0A1I2GI13_9BACT</name>
<dbReference type="RefSeq" id="WP_091545288.1">
    <property type="nucleotide sequence ID" value="NZ_FONY01000018.1"/>
</dbReference>
<dbReference type="AlphaFoldDB" id="A0A1I2GI13"/>
<evidence type="ECO:0000256" key="1">
    <source>
        <dbReference type="SAM" id="SignalP"/>
    </source>
</evidence>
<organism evidence="2 3">
    <name type="scientific">Thermoflexibacter ruber</name>
    <dbReference type="NCBI Taxonomy" id="1003"/>
    <lineage>
        <taxon>Bacteria</taxon>
        <taxon>Pseudomonadati</taxon>
        <taxon>Bacteroidota</taxon>
        <taxon>Cytophagia</taxon>
        <taxon>Cytophagales</taxon>
        <taxon>Thermoflexibacteraceae</taxon>
        <taxon>Thermoflexibacter</taxon>
    </lineage>
</organism>
<gene>
    <name evidence="2" type="ORF">SAMN04488541_101897</name>
</gene>
<dbReference type="PROSITE" id="PS51257">
    <property type="entry name" value="PROKAR_LIPOPROTEIN"/>
    <property type="match status" value="1"/>
</dbReference>
<sequence>MTSFLARVALIAMLFSLSCLSAIAQVSISTPPPHSQIINNQRVSKKAQKLLKAQQKANSLNNTANKATQKLSKLSYFGDSLQNLTLLSKRRRDSLHWKNLYFGGDFGLSVGGKQVFVNVSPLIGFKLSDKFSIGGGSVFQYLRTQVILIDPQGLNIKQTAQTLIYGGRGFTRLFLHKSFFAQADAELINVQLPTTDGNKIRHWVPGAWAGAGYNFDIGRGMGINLIISYNFLYKEGKSPYTSPLDVRLGIQF</sequence>
<dbReference type="Proteomes" id="UP000199513">
    <property type="component" value="Unassembled WGS sequence"/>
</dbReference>
<keyword evidence="3" id="KW-1185">Reference proteome</keyword>